<protein>
    <recommendedName>
        <fullName evidence="3 7">Nuclease SbcCD subunit D</fullName>
    </recommendedName>
</protein>
<comment type="caution">
    <text evidence="10">The sequence shown here is derived from an EMBL/GenBank/DDBJ whole genome shotgun (WGS) entry which is preliminary data.</text>
</comment>
<name>A0A1E3A3E8_9FIRM</name>
<accession>A0A1E3A3E8</accession>
<evidence type="ECO:0000256" key="6">
    <source>
        <dbReference type="ARBA" id="ARBA00022839"/>
    </source>
</evidence>
<keyword evidence="7" id="KW-0235">DNA replication</keyword>
<keyword evidence="7" id="KW-0255">Endonuclease</keyword>
<comment type="function">
    <text evidence="7">SbcCD cleaves DNA hairpin structures. These structures can inhibit DNA replication and are intermediates in certain DNA recombination reactions. The complex acts as a 3'-&gt;5' double strand exonuclease that can open hairpins. It also has a 5' single-strand endonuclease activity.</text>
</comment>
<keyword evidence="7" id="KW-0233">DNA recombination</keyword>
<feature type="domain" description="Calcineurin-like phosphoesterase" evidence="8">
    <location>
        <begin position="1"/>
        <end position="104"/>
    </location>
</feature>
<evidence type="ECO:0000259" key="8">
    <source>
        <dbReference type="Pfam" id="PF00149"/>
    </source>
</evidence>
<dbReference type="GO" id="GO:0008408">
    <property type="term" value="F:3'-5' exonuclease activity"/>
    <property type="evidence" value="ECO:0007669"/>
    <property type="project" value="InterPro"/>
</dbReference>
<dbReference type="PANTHER" id="PTHR30337:SF0">
    <property type="entry name" value="NUCLEASE SBCCD SUBUNIT D"/>
    <property type="match status" value="1"/>
</dbReference>
<dbReference type="PANTHER" id="PTHR30337">
    <property type="entry name" value="COMPONENT OF ATP-DEPENDENT DSDNA EXONUCLEASE"/>
    <property type="match status" value="1"/>
</dbReference>
<keyword evidence="4 7" id="KW-0540">Nuclease</keyword>
<dbReference type="RefSeq" id="WP_009250812.1">
    <property type="nucleotide sequence ID" value="NZ_BAABXS010000001.1"/>
</dbReference>
<evidence type="ECO:0000313" key="10">
    <source>
        <dbReference type="EMBL" id="ODM03283.1"/>
    </source>
</evidence>
<evidence type="ECO:0000259" key="9">
    <source>
        <dbReference type="Pfam" id="PF12320"/>
    </source>
</evidence>
<evidence type="ECO:0000256" key="1">
    <source>
        <dbReference type="ARBA" id="ARBA00010555"/>
    </source>
</evidence>
<gene>
    <name evidence="7 10" type="primary">sbcD</name>
    <name evidence="10" type="ORF">BEI61_04078</name>
</gene>
<dbReference type="InterPro" id="IPR004843">
    <property type="entry name" value="Calcineurin-like_PHP"/>
</dbReference>
<dbReference type="SUPFAM" id="SSF56300">
    <property type="entry name" value="Metallo-dependent phosphatases"/>
    <property type="match status" value="1"/>
</dbReference>
<dbReference type="InterPro" id="IPR029052">
    <property type="entry name" value="Metallo-depent_PP-like"/>
</dbReference>
<proteinExistence type="inferred from homology"/>
<comment type="subunit">
    <text evidence="2 7">Heterodimer of SbcC and SbcD.</text>
</comment>
<dbReference type="Gene3D" id="3.60.21.10">
    <property type="match status" value="1"/>
</dbReference>
<feature type="domain" description="Nuclease SbcCD subunit D C-terminal" evidence="9">
    <location>
        <begin position="265"/>
        <end position="352"/>
    </location>
</feature>
<dbReference type="GO" id="GO:0004519">
    <property type="term" value="F:endonuclease activity"/>
    <property type="evidence" value="ECO:0007669"/>
    <property type="project" value="UniProtKB-KW"/>
</dbReference>
<dbReference type="Pfam" id="PF12320">
    <property type="entry name" value="SbcD_C"/>
    <property type="match status" value="1"/>
</dbReference>
<organism evidence="10 11">
    <name type="scientific">Eisenbergiella tayi</name>
    <dbReference type="NCBI Taxonomy" id="1432052"/>
    <lineage>
        <taxon>Bacteria</taxon>
        <taxon>Bacillati</taxon>
        <taxon>Bacillota</taxon>
        <taxon>Clostridia</taxon>
        <taxon>Lachnospirales</taxon>
        <taxon>Lachnospiraceae</taxon>
        <taxon>Eisenbergiella</taxon>
    </lineage>
</organism>
<keyword evidence="5 7" id="KW-0378">Hydrolase</keyword>
<keyword evidence="6 7" id="KW-0269">Exonuclease</keyword>
<dbReference type="EMBL" id="MCGH01000003">
    <property type="protein sequence ID" value="ODM03283.1"/>
    <property type="molecule type" value="Genomic_DNA"/>
</dbReference>
<dbReference type="PATRIC" id="fig|1432052.4.peg.4511"/>
<evidence type="ECO:0000256" key="2">
    <source>
        <dbReference type="ARBA" id="ARBA00011322"/>
    </source>
</evidence>
<dbReference type="Proteomes" id="UP000094067">
    <property type="component" value="Unassembled WGS sequence"/>
</dbReference>
<reference evidence="10 11" key="1">
    <citation type="submission" date="2016-07" db="EMBL/GenBank/DDBJ databases">
        <title>Characterization of isolates of Eisenbergiella tayi derived from blood cultures, using whole genome sequencing.</title>
        <authorList>
            <person name="Burdz T."/>
            <person name="Wiebe D."/>
            <person name="Huynh C."/>
            <person name="Bernard K."/>
        </authorList>
    </citation>
    <scope>NUCLEOTIDE SEQUENCE [LARGE SCALE GENOMIC DNA]</scope>
    <source>
        <strain evidence="10 11">NML 110608</strain>
    </source>
</reference>
<evidence type="ECO:0000256" key="5">
    <source>
        <dbReference type="ARBA" id="ARBA00022801"/>
    </source>
</evidence>
<dbReference type="InterPro" id="IPR050535">
    <property type="entry name" value="DNA_Repair-Maintenance_Comp"/>
</dbReference>
<dbReference type="InterPro" id="IPR041796">
    <property type="entry name" value="Mre11_N"/>
</dbReference>
<comment type="similarity">
    <text evidence="1 7">Belongs to the SbcD family.</text>
</comment>
<dbReference type="NCBIfam" id="TIGR00619">
    <property type="entry name" value="sbcd"/>
    <property type="match status" value="1"/>
</dbReference>
<dbReference type="AlphaFoldDB" id="A0A1E3A3E8"/>
<dbReference type="InterPro" id="IPR026843">
    <property type="entry name" value="SbcD_C"/>
</dbReference>
<dbReference type="GO" id="GO:0006310">
    <property type="term" value="P:DNA recombination"/>
    <property type="evidence" value="ECO:0007669"/>
    <property type="project" value="UniProtKB-KW"/>
</dbReference>
<evidence type="ECO:0000256" key="4">
    <source>
        <dbReference type="ARBA" id="ARBA00022722"/>
    </source>
</evidence>
<evidence type="ECO:0000256" key="3">
    <source>
        <dbReference type="ARBA" id="ARBA00013365"/>
    </source>
</evidence>
<evidence type="ECO:0000256" key="7">
    <source>
        <dbReference type="RuleBase" id="RU363069"/>
    </source>
</evidence>
<dbReference type="Pfam" id="PF00149">
    <property type="entry name" value="Metallophos"/>
    <property type="match status" value="1"/>
</dbReference>
<dbReference type="InterPro" id="IPR004593">
    <property type="entry name" value="SbcD"/>
</dbReference>
<dbReference type="CDD" id="cd00840">
    <property type="entry name" value="MPP_Mre11_N"/>
    <property type="match status" value="1"/>
</dbReference>
<sequence>MKLIHTGDLHIGKTMNDFSLIPDQRFILDQLLAAAREEKADAFVIAGDVYDRAVPPGEAVQLLDSFLTSLLEEGIPVLLISGNHDSPERLGFGEEILQKQGLYIAGSFRTPLKKVTLQDAFGPVNFFLFPFVRPAVAGARTADEAVGAVLEEEGKEGRIDPGERNVLISHFFVTFQDKEPELSDAETTIHVGGIDNVDAGHFAPFDYVALGHIHKPQKIGPDNVWYAGAPLAYSFSECAHVKSINVVELGEKGKVTVNQRPLLPLHALRKAEGTLEELLKKGGEEGSRAEDYIQAILTNEEELVDPIGTLRSVYPNICQIILAKREKEARQTVKERHAIRRKSTAELFADFYGLVRGSEMDEARKKVTEETVKKVEQE</sequence>
<evidence type="ECO:0000313" key="11">
    <source>
        <dbReference type="Proteomes" id="UP000094067"/>
    </source>
</evidence>
<dbReference type="GO" id="GO:0006260">
    <property type="term" value="P:DNA replication"/>
    <property type="evidence" value="ECO:0007669"/>
    <property type="project" value="UniProtKB-KW"/>
</dbReference>